<evidence type="ECO:0000313" key="2">
    <source>
        <dbReference type="Proteomes" id="UP000222531"/>
    </source>
</evidence>
<proteinExistence type="predicted"/>
<dbReference type="AlphaFoldDB" id="A0A2G1XDZ1"/>
<comment type="caution">
    <text evidence="1">The sequence shown here is derived from an EMBL/GenBank/DDBJ whole genome shotgun (WGS) entry which is preliminary data.</text>
</comment>
<dbReference type="OrthoDB" id="4294010at2"/>
<gene>
    <name evidence="1" type="ORF">BLA24_25835</name>
</gene>
<dbReference type="EMBL" id="NHZO01000154">
    <property type="protein sequence ID" value="PHQ49464.1"/>
    <property type="molecule type" value="Genomic_DNA"/>
</dbReference>
<name>A0A2G1XDZ1_STRCJ</name>
<dbReference type="InterPro" id="IPR054202">
    <property type="entry name" value="DUF6907"/>
</dbReference>
<dbReference type="RefSeq" id="WP_099201406.1">
    <property type="nucleotide sequence ID" value="NZ_NHZO01000154.1"/>
</dbReference>
<reference evidence="1 2" key="1">
    <citation type="journal article" date="2017" name="Biochemistry">
        <title>Identification of the Biosynthetic Pathway for the Antibiotic Bicyclomycin.</title>
        <authorList>
            <person name="Patteson J."/>
            <person name="Cai W."/>
            <person name="Johnson R.A."/>
            <person name="Santa Maria K."/>
            <person name="Li B."/>
        </authorList>
    </citation>
    <scope>NUCLEOTIDE SEQUENCE [LARGE SCALE GENOMIC DNA]</scope>
    <source>
        <strain evidence="1 2">ATCC 21532</strain>
    </source>
</reference>
<dbReference type="Proteomes" id="UP000222531">
    <property type="component" value="Unassembled WGS sequence"/>
</dbReference>
<dbReference type="Pfam" id="PF21848">
    <property type="entry name" value="DUF6907"/>
    <property type="match status" value="1"/>
</dbReference>
<evidence type="ECO:0000313" key="1">
    <source>
        <dbReference type="EMBL" id="PHQ49464.1"/>
    </source>
</evidence>
<keyword evidence="2" id="KW-1185">Reference proteome</keyword>
<accession>A0A2G1XDZ1</accession>
<protein>
    <submittedName>
        <fullName evidence="1">Uncharacterized protein</fullName>
    </submittedName>
</protein>
<sequence length="126" mass="13850">MNANDWKLSVTGDNCPEWCSADHADEDPEHDSVFHESAPVAVELPPLINGERLRLAFVTTSSEAYRLPGEGRSPARVDLGTESDREGAVHDYVPVSSAETLDKLITDLRHAVSTLEQWRDRLPAAA</sequence>
<organism evidence="1 2">
    <name type="scientific">Streptomyces cinnamoneus</name>
    <name type="common">Streptoverticillium cinnamoneum</name>
    <dbReference type="NCBI Taxonomy" id="53446"/>
    <lineage>
        <taxon>Bacteria</taxon>
        <taxon>Bacillati</taxon>
        <taxon>Actinomycetota</taxon>
        <taxon>Actinomycetes</taxon>
        <taxon>Kitasatosporales</taxon>
        <taxon>Streptomycetaceae</taxon>
        <taxon>Streptomyces</taxon>
        <taxon>Streptomyces cinnamoneus group</taxon>
    </lineage>
</organism>